<dbReference type="PANTHER" id="PTHR10277:SF9">
    <property type="entry name" value="2-ISOPROPYLMALATE SYNTHASE 1, CHLOROPLASTIC-RELATED"/>
    <property type="match status" value="1"/>
</dbReference>
<dbReference type="InterPro" id="IPR000891">
    <property type="entry name" value="PYR_CT"/>
</dbReference>
<comment type="caution">
    <text evidence="3">The sequence shown here is derived from an EMBL/GenBank/DDBJ whole genome shotgun (WGS) entry which is preliminary data.</text>
</comment>
<keyword evidence="4" id="KW-1185">Reference proteome</keyword>
<evidence type="ECO:0000313" key="3">
    <source>
        <dbReference type="EMBL" id="MBC5721969.1"/>
    </source>
</evidence>
<dbReference type="Pfam" id="PF00682">
    <property type="entry name" value="HMGL-like"/>
    <property type="match status" value="1"/>
</dbReference>
<name>A0A8J6J108_9FIRM</name>
<dbReference type="Gene3D" id="3.20.20.70">
    <property type="entry name" value="Aldolase class I"/>
    <property type="match status" value="1"/>
</dbReference>
<dbReference type="EMBL" id="JACOPO010000002">
    <property type="protein sequence ID" value="MBC5721969.1"/>
    <property type="molecule type" value="Genomic_DNA"/>
</dbReference>
<evidence type="ECO:0000259" key="2">
    <source>
        <dbReference type="PROSITE" id="PS50991"/>
    </source>
</evidence>
<dbReference type="GO" id="GO:0009098">
    <property type="term" value="P:L-leucine biosynthetic process"/>
    <property type="evidence" value="ECO:0007669"/>
    <property type="project" value="TreeGrafter"/>
</dbReference>
<proteinExistence type="predicted"/>
<dbReference type="InterPro" id="IPR013785">
    <property type="entry name" value="Aldolase_TIM"/>
</dbReference>
<protein>
    <submittedName>
        <fullName evidence="3">4-hydroxy-2-oxovalerate aldolase</fullName>
    </submittedName>
</protein>
<dbReference type="PROSITE" id="PS50991">
    <property type="entry name" value="PYR_CT"/>
    <property type="match status" value="1"/>
</dbReference>
<accession>A0A8J6J108</accession>
<dbReference type="GO" id="GO:0003852">
    <property type="term" value="F:2-isopropylmalate synthase activity"/>
    <property type="evidence" value="ECO:0007669"/>
    <property type="project" value="TreeGrafter"/>
</dbReference>
<feature type="domain" description="Pyruvate carboxyltransferase" evidence="2">
    <location>
        <begin position="1"/>
        <end position="250"/>
    </location>
</feature>
<dbReference type="RefSeq" id="WP_186852262.1">
    <property type="nucleotide sequence ID" value="NZ_JACOPO010000002.1"/>
</dbReference>
<gene>
    <name evidence="3" type="ORF">H8S11_03955</name>
</gene>
<dbReference type="InterPro" id="IPR050073">
    <property type="entry name" value="2-IPM_HCS-like"/>
</dbReference>
<organism evidence="3 4">
    <name type="scientific">Flintibacter hominis</name>
    <dbReference type="NCBI Taxonomy" id="2763048"/>
    <lineage>
        <taxon>Bacteria</taxon>
        <taxon>Bacillati</taxon>
        <taxon>Bacillota</taxon>
        <taxon>Clostridia</taxon>
        <taxon>Eubacteriales</taxon>
        <taxon>Flintibacter</taxon>
    </lineage>
</organism>
<evidence type="ECO:0000313" key="4">
    <source>
        <dbReference type="Proteomes" id="UP000628736"/>
    </source>
</evidence>
<keyword evidence="1" id="KW-0464">Manganese</keyword>
<sequence>MKIMDCTLRDGANVVGNGFSAELTQLMLKGLTTNHYPIIEFGNAKGIGASNKGFPAPLSDEEYLKLAQPFLKKAEIGMFLNAKRYEAANIELAAHYNLGFLRCGSDAGDAHLYLKQIKDIKGHGMKAYFSQMKAYILSPNKLAEEARLLEDAGVDEITLMDSAGCMFPNQVSLSVEAMKNAVKVPIGFHCHANMGMCSANALAAYRSGADILDCGLLGMARSAGNMPTELATALMQTEGQCDELDFYGLLHFLDQELIPAMTQQGYKPSLLPKDLILGYSGCHSAFVKTFTAVAADAGVDLYQLIVETSKLNRKNPSETLMREVATKLA</sequence>
<dbReference type="AlphaFoldDB" id="A0A8J6J108"/>
<dbReference type="SUPFAM" id="SSF51569">
    <property type="entry name" value="Aldolase"/>
    <property type="match status" value="1"/>
</dbReference>
<reference evidence="3" key="1">
    <citation type="submission" date="2020-08" db="EMBL/GenBank/DDBJ databases">
        <title>Genome public.</title>
        <authorList>
            <person name="Liu C."/>
            <person name="Sun Q."/>
        </authorList>
    </citation>
    <scope>NUCLEOTIDE SEQUENCE</scope>
    <source>
        <strain evidence="3">NSJ-23</strain>
    </source>
</reference>
<dbReference type="PANTHER" id="PTHR10277">
    <property type="entry name" value="HOMOCITRATE SYNTHASE-RELATED"/>
    <property type="match status" value="1"/>
</dbReference>
<dbReference type="Proteomes" id="UP000628736">
    <property type="component" value="Unassembled WGS sequence"/>
</dbReference>
<evidence type="ECO:0000256" key="1">
    <source>
        <dbReference type="ARBA" id="ARBA00023211"/>
    </source>
</evidence>